<evidence type="ECO:0000256" key="3">
    <source>
        <dbReference type="ARBA" id="ARBA00022679"/>
    </source>
</evidence>
<keyword evidence="8" id="KW-0862">Zinc</keyword>
<dbReference type="Gene3D" id="1.20.272.10">
    <property type="match status" value="1"/>
</dbReference>
<dbReference type="GO" id="GO:0006261">
    <property type="term" value="P:DNA-templated DNA replication"/>
    <property type="evidence" value="ECO:0007669"/>
    <property type="project" value="TreeGrafter"/>
</dbReference>
<dbReference type="InterPro" id="IPR050238">
    <property type="entry name" value="DNA_Rep/Repair_Clamp_Loader"/>
</dbReference>
<dbReference type="PANTHER" id="PTHR11669">
    <property type="entry name" value="REPLICATION FACTOR C / DNA POLYMERASE III GAMMA-TAU SUBUNIT"/>
    <property type="match status" value="1"/>
</dbReference>
<dbReference type="GO" id="GO:0005524">
    <property type="term" value="F:ATP binding"/>
    <property type="evidence" value="ECO:0007669"/>
    <property type="project" value="UniProtKB-KW"/>
</dbReference>
<dbReference type="Pfam" id="PF22608">
    <property type="entry name" value="DNAX_ATPase_lid"/>
    <property type="match status" value="1"/>
</dbReference>
<dbReference type="EMBL" id="KX897545">
    <property type="protein sequence ID" value="APP88218.1"/>
    <property type="molecule type" value="Genomic_DNA"/>
</dbReference>
<organism evidence="13">
    <name type="scientific">Paulinella micropora</name>
    <dbReference type="NCBI Taxonomy" id="1928728"/>
    <lineage>
        <taxon>Eukaryota</taxon>
        <taxon>Sar</taxon>
        <taxon>Rhizaria</taxon>
        <taxon>Cercozoa</taxon>
        <taxon>Imbricatea</taxon>
        <taxon>Silicofilosea</taxon>
        <taxon>Euglyphida</taxon>
        <taxon>Paulinellidae</taxon>
        <taxon>Paulinella</taxon>
    </lineage>
</organism>
<evidence type="ECO:0000256" key="10">
    <source>
        <dbReference type="ARBA" id="ARBA00022932"/>
    </source>
</evidence>
<dbReference type="GO" id="GO:0003677">
    <property type="term" value="F:DNA binding"/>
    <property type="evidence" value="ECO:0007669"/>
    <property type="project" value="InterPro"/>
</dbReference>
<dbReference type="GO" id="GO:0009360">
    <property type="term" value="C:DNA polymerase III complex"/>
    <property type="evidence" value="ECO:0007669"/>
    <property type="project" value="InterPro"/>
</dbReference>
<comment type="catalytic activity">
    <reaction evidence="11">
        <text>DNA(n) + a 2'-deoxyribonucleoside 5'-triphosphate = DNA(n+1) + diphosphate</text>
        <dbReference type="Rhea" id="RHEA:22508"/>
        <dbReference type="Rhea" id="RHEA-COMP:17339"/>
        <dbReference type="Rhea" id="RHEA-COMP:17340"/>
        <dbReference type="ChEBI" id="CHEBI:33019"/>
        <dbReference type="ChEBI" id="CHEBI:61560"/>
        <dbReference type="ChEBI" id="CHEBI:173112"/>
        <dbReference type="EC" id="2.7.7.7"/>
    </reaction>
</comment>
<dbReference type="SUPFAM" id="SSF52540">
    <property type="entry name" value="P-loop containing nucleoside triphosphate hydrolases"/>
    <property type="match status" value="1"/>
</dbReference>
<evidence type="ECO:0000256" key="6">
    <source>
        <dbReference type="ARBA" id="ARBA00022723"/>
    </source>
</evidence>
<dbReference type="CDD" id="cd18137">
    <property type="entry name" value="HLD_clamp_pol_III_gamma_tau"/>
    <property type="match status" value="1"/>
</dbReference>
<dbReference type="GO" id="GO:0003887">
    <property type="term" value="F:DNA-directed DNA polymerase activity"/>
    <property type="evidence" value="ECO:0007669"/>
    <property type="project" value="UniProtKB-KW"/>
</dbReference>
<dbReference type="InterPro" id="IPR027417">
    <property type="entry name" value="P-loop_NTPase"/>
</dbReference>
<protein>
    <recommendedName>
        <fullName evidence="2">DNA-directed DNA polymerase</fullName>
        <ecNumber evidence="2">2.7.7.7</ecNumber>
    </recommendedName>
</protein>
<keyword evidence="4" id="KW-0548">Nucleotidyltransferase</keyword>
<dbReference type="InterPro" id="IPR012763">
    <property type="entry name" value="DNA_pol_III_sug/sutau_N"/>
</dbReference>
<evidence type="ECO:0000256" key="4">
    <source>
        <dbReference type="ARBA" id="ARBA00022695"/>
    </source>
</evidence>
<evidence type="ECO:0000256" key="11">
    <source>
        <dbReference type="ARBA" id="ARBA00049244"/>
    </source>
</evidence>
<feature type="domain" description="AAA+ ATPase" evidence="12">
    <location>
        <begin position="39"/>
        <end position="188"/>
    </location>
</feature>
<name>A0A1L5YC00_9EUKA</name>
<accession>A0A1L5YC00</accession>
<gene>
    <name evidence="13" type="ORF">PCKR_433</name>
</gene>
<evidence type="ECO:0000259" key="12">
    <source>
        <dbReference type="SMART" id="SM00382"/>
    </source>
</evidence>
<comment type="similarity">
    <text evidence="1">Belongs to the DnaX/STICHEL family.</text>
</comment>
<keyword evidence="6" id="KW-0479">Metal-binding</keyword>
<dbReference type="Pfam" id="PF13177">
    <property type="entry name" value="DNA_pol3_delta2"/>
    <property type="match status" value="1"/>
</dbReference>
<keyword evidence="3" id="KW-0808">Transferase</keyword>
<reference evidence="13" key="1">
    <citation type="journal article" date="2017" name="Protist">
        <title>Diversity of the Photosynthetic Paulinella Species, with the Description of Paulinella micropora sp. nov. and the Chromatophore Genome Sequence for strain KR01.</title>
        <authorList>
            <person name="Lhee D."/>
            <person name="Yang E.C."/>
            <person name="Kim J.I."/>
            <person name="Nakayama T."/>
            <person name="Zuccarello G."/>
            <person name="Andersen R.A."/>
            <person name="Yoon H.S."/>
        </authorList>
    </citation>
    <scope>NUCLEOTIDE SEQUENCE</scope>
    <source>
        <strain evidence="13">KR01</strain>
    </source>
</reference>
<keyword evidence="13" id="KW-0934">Plastid</keyword>
<dbReference type="FunFam" id="3.40.50.300:FF:000014">
    <property type="entry name" value="DNA polymerase III subunit gamma/tau"/>
    <property type="match status" value="1"/>
</dbReference>
<dbReference type="EC" id="2.7.7.7" evidence="2"/>
<dbReference type="NCBIfam" id="TIGR02397">
    <property type="entry name" value="dnaX_nterm"/>
    <property type="match status" value="1"/>
</dbReference>
<evidence type="ECO:0000256" key="8">
    <source>
        <dbReference type="ARBA" id="ARBA00022833"/>
    </source>
</evidence>
<geneLocation type="plastid" evidence="13"/>
<proteinExistence type="inferred from homology"/>
<dbReference type="InterPro" id="IPR003593">
    <property type="entry name" value="AAA+_ATPase"/>
</dbReference>
<dbReference type="SMART" id="SM00382">
    <property type="entry name" value="AAA"/>
    <property type="match status" value="1"/>
</dbReference>
<dbReference type="Pfam" id="PF12169">
    <property type="entry name" value="DNA_pol3_gamma3"/>
    <property type="match status" value="1"/>
</dbReference>
<evidence type="ECO:0000313" key="13">
    <source>
        <dbReference type="EMBL" id="APP88218.1"/>
    </source>
</evidence>
<dbReference type="InterPro" id="IPR022754">
    <property type="entry name" value="DNA_pol_III_gamma-3"/>
</dbReference>
<evidence type="ECO:0000256" key="9">
    <source>
        <dbReference type="ARBA" id="ARBA00022840"/>
    </source>
</evidence>
<dbReference type="NCBIfam" id="NF004046">
    <property type="entry name" value="PRK05563.1"/>
    <property type="match status" value="1"/>
</dbReference>
<dbReference type="CDD" id="cd00009">
    <property type="entry name" value="AAA"/>
    <property type="match status" value="1"/>
</dbReference>
<keyword evidence="9" id="KW-0067">ATP-binding</keyword>
<dbReference type="Gene3D" id="1.10.8.60">
    <property type="match status" value="1"/>
</dbReference>
<dbReference type="GO" id="GO:0046872">
    <property type="term" value="F:metal ion binding"/>
    <property type="evidence" value="ECO:0007669"/>
    <property type="project" value="UniProtKB-KW"/>
</dbReference>
<dbReference type="PANTHER" id="PTHR11669:SF0">
    <property type="entry name" value="PROTEIN STICHEL-LIKE 2"/>
    <property type="match status" value="1"/>
</dbReference>
<dbReference type="InterPro" id="IPR008921">
    <property type="entry name" value="DNA_pol3_clamp-load_cplx_C"/>
</dbReference>
<dbReference type="FunFam" id="1.10.8.60:FF:000013">
    <property type="entry name" value="DNA polymerase III subunit gamma/tau"/>
    <property type="match status" value="1"/>
</dbReference>
<keyword evidence="7" id="KW-0547">Nucleotide-binding</keyword>
<evidence type="ECO:0000256" key="5">
    <source>
        <dbReference type="ARBA" id="ARBA00022705"/>
    </source>
</evidence>
<dbReference type="NCBIfam" id="NF011510">
    <property type="entry name" value="PRK14948.1"/>
    <property type="match status" value="1"/>
</dbReference>
<keyword evidence="10" id="KW-0239">DNA-directed DNA polymerase</keyword>
<evidence type="ECO:0000256" key="7">
    <source>
        <dbReference type="ARBA" id="ARBA00022741"/>
    </source>
</evidence>
<dbReference type="AlphaFoldDB" id="A0A1L5YC00"/>
<keyword evidence="5" id="KW-0235">DNA replication</keyword>
<dbReference type="SUPFAM" id="SSF48019">
    <property type="entry name" value="post-AAA+ oligomerization domain-like"/>
    <property type="match status" value="1"/>
</dbReference>
<dbReference type="InterPro" id="IPR045085">
    <property type="entry name" value="HLD_clamp_pol_III_gamma_tau"/>
</dbReference>
<sequence length="580" mass="64401">MNQVYDPLHHKYRPQRFDQLVGQETIATILSNAILYNRIAPAYLFSGPHGTGKTSSARILARSLNCLVHDKATTIPCGTCELCISIALGNALDVIEIDAASNTGVDNIRSVIEKSRFYPVQARWKVYVIDECHMLSTSAFNALLKTLEEPPPRVIFILATTTPYRIPPTIISRCQRFDFHCISLSIIRDHLRFIAQSEKIDITSQALQLVSQTAQGSLRDAESLLDQLSLLPSPIGINAVSNLLGIVPEVEMLDFVSSLVTLKPLVILETCRSLLDRGREAISLLTGVTAILRDMIILTVAPERPELTSISDESWSRLIALTNETSLQRLLKWQNQLKSSEVDLRQSAQPRLRLEVILLSLLTEVDYQPSHTTKLPYGLKQKTKNSKAVNIDPILVTESPVSSFKQGVSEIINNAQELSRLWNEILATFDLPSTRLLLAQQAHLVQVDGSKVTIKVSENWIATLRSRLPLLENAIQNVLNTPKELVLISVNSKLKSQSIPQYSVPFVINDVSVPNISLVHNNSNQNTGFLALSINDIISSGSPIKFKGSSNLRPKQDEELKSLANFFNGEIILDPDEEIS</sequence>
<dbReference type="Gene3D" id="3.40.50.300">
    <property type="entry name" value="P-loop containing nucleotide triphosphate hydrolases"/>
    <property type="match status" value="1"/>
</dbReference>
<evidence type="ECO:0000256" key="1">
    <source>
        <dbReference type="ARBA" id="ARBA00006360"/>
    </source>
</evidence>
<evidence type="ECO:0000256" key="2">
    <source>
        <dbReference type="ARBA" id="ARBA00012417"/>
    </source>
</evidence>